<evidence type="ECO:0000256" key="1">
    <source>
        <dbReference type="RuleBase" id="RU362114"/>
    </source>
</evidence>
<name>A0AAV0X8M4_9HEMI</name>
<evidence type="ECO:0000259" key="2">
    <source>
        <dbReference type="PROSITE" id="PS51059"/>
    </source>
</evidence>
<keyword evidence="4" id="KW-1185">Reference proteome</keyword>
<dbReference type="Proteomes" id="UP001160148">
    <property type="component" value="Unassembled WGS sequence"/>
</dbReference>
<dbReference type="AlphaFoldDB" id="A0AAV0X8M4"/>
<dbReference type="InterPro" id="IPR051712">
    <property type="entry name" value="ARTD-AVP"/>
</dbReference>
<dbReference type="Pfam" id="PF00644">
    <property type="entry name" value="PARP"/>
    <property type="match status" value="1"/>
</dbReference>
<gene>
    <name evidence="3" type="ORF">MEUPH1_LOCUS19591</name>
</gene>
<dbReference type="Gene3D" id="3.90.228.10">
    <property type="match status" value="1"/>
</dbReference>
<keyword evidence="1" id="KW-0520">NAD</keyword>
<sequence>MKLDNSIGEVREEILFHSTSVRNATSIAQNNVDWRLTGRTRFGKGACFSPNAAYAHRYASRNGAFIIARVLVRKIETTGINYGLDIPSTNDIDTTLGNYGNVYVKYDDHTFLPEYIVHYS</sequence>
<dbReference type="GO" id="GO:1990404">
    <property type="term" value="F:NAD+-protein mono-ADP-ribosyltransferase activity"/>
    <property type="evidence" value="ECO:0007669"/>
    <property type="project" value="TreeGrafter"/>
</dbReference>
<dbReference type="GO" id="GO:0003950">
    <property type="term" value="F:NAD+ poly-ADP-ribosyltransferase activity"/>
    <property type="evidence" value="ECO:0007669"/>
    <property type="project" value="UniProtKB-UniRule"/>
</dbReference>
<accession>A0AAV0X8M4</accession>
<dbReference type="PANTHER" id="PTHR45740:SF2">
    <property type="entry name" value="POLY [ADP-RIBOSE] POLYMERASE"/>
    <property type="match status" value="1"/>
</dbReference>
<organism evidence="3 4">
    <name type="scientific">Macrosiphum euphorbiae</name>
    <name type="common">potato aphid</name>
    <dbReference type="NCBI Taxonomy" id="13131"/>
    <lineage>
        <taxon>Eukaryota</taxon>
        <taxon>Metazoa</taxon>
        <taxon>Ecdysozoa</taxon>
        <taxon>Arthropoda</taxon>
        <taxon>Hexapoda</taxon>
        <taxon>Insecta</taxon>
        <taxon>Pterygota</taxon>
        <taxon>Neoptera</taxon>
        <taxon>Paraneoptera</taxon>
        <taxon>Hemiptera</taxon>
        <taxon>Sternorrhyncha</taxon>
        <taxon>Aphidomorpha</taxon>
        <taxon>Aphidoidea</taxon>
        <taxon>Aphididae</taxon>
        <taxon>Macrosiphini</taxon>
        <taxon>Macrosiphum</taxon>
    </lineage>
</organism>
<keyword evidence="1" id="KW-0808">Transferase</keyword>
<dbReference type="InterPro" id="IPR012317">
    <property type="entry name" value="Poly(ADP-ribose)pol_cat_dom"/>
</dbReference>
<dbReference type="EMBL" id="CARXXK010000004">
    <property type="protein sequence ID" value="CAI6364804.1"/>
    <property type="molecule type" value="Genomic_DNA"/>
</dbReference>
<dbReference type="PANTHER" id="PTHR45740">
    <property type="entry name" value="POLY [ADP-RIBOSE] POLYMERASE"/>
    <property type="match status" value="1"/>
</dbReference>
<protein>
    <recommendedName>
        <fullName evidence="1">Poly [ADP-ribose] polymerase</fullName>
        <shortName evidence="1">PARP</shortName>
        <ecNumber evidence="1">2.4.2.-</ecNumber>
    </recommendedName>
</protein>
<dbReference type="GO" id="GO:0005634">
    <property type="term" value="C:nucleus"/>
    <property type="evidence" value="ECO:0007669"/>
    <property type="project" value="TreeGrafter"/>
</dbReference>
<dbReference type="SUPFAM" id="SSF56399">
    <property type="entry name" value="ADP-ribosylation"/>
    <property type="match status" value="1"/>
</dbReference>
<feature type="domain" description="PARP catalytic" evidence="2">
    <location>
        <begin position="1"/>
        <end position="120"/>
    </location>
</feature>
<evidence type="ECO:0000313" key="3">
    <source>
        <dbReference type="EMBL" id="CAI6364804.1"/>
    </source>
</evidence>
<reference evidence="3 4" key="1">
    <citation type="submission" date="2023-01" db="EMBL/GenBank/DDBJ databases">
        <authorList>
            <person name="Whitehead M."/>
        </authorList>
    </citation>
    <scope>NUCLEOTIDE SEQUENCE [LARGE SCALE GENOMIC DNA]</scope>
</reference>
<evidence type="ECO:0000313" key="4">
    <source>
        <dbReference type="Proteomes" id="UP001160148"/>
    </source>
</evidence>
<keyword evidence="1" id="KW-0328">Glycosyltransferase</keyword>
<comment type="caution">
    <text evidence="3">The sequence shown here is derived from an EMBL/GenBank/DDBJ whole genome shotgun (WGS) entry which is preliminary data.</text>
</comment>
<dbReference type="PROSITE" id="PS51059">
    <property type="entry name" value="PARP_CATALYTIC"/>
    <property type="match status" value="1"/>
</dbReference>
<proteinExistence type="predicted"/>
<dbReference type="EC" id="2.4.2.-" evidence="1"/>